<dbReference type="Gene3D" id="3.40.850.10">
    <property type="entry name" value="Kinesin motor domain"/>
    <property type="match status" value="2"/>
</dbReference>
<evidence type="ECO:0000256" key="7">
    <source>
        <dbReference type="ARBA" id="ARBA00023175"/>
    </source>
</evidence>
<evidence type="ECO:0000256" key="4">
    <source>
        <dbReference type="ARBA" id="ARBA00022741"/>
    </source>
</evidence>
<evidence type="ECO:0000259" key="12">
    <source>
        <dbReference type="PROSITE" id="PS50067"/>
    </source>
</evidence>
<dbReference type="AlphaFoldDB" id="A0A673YMR4"/>
<comment type="similarity">
    <text evidence="9">Belongs to the TRAFAC class myosin-kinesin ATPase superfamily. Kinesin family.</text>
</comment>
<protein>
    <submittedName>
        <fullName evidence="13">Kinesin family member 5B</fullName>
    </submittedName>
</protein>
<evidence type="ECO:0000256" key="1">
    <source>
        <dbReference type="ARBA" id="ARBA00004245"/>
    </source>
</evidence>
<keyword evidence="2" id="KW-0963">Cytoplasm</keyword>
<dbReference type="GO" id="GO:0005856">
    <property type="term" value="C:cytoskeleton"/>
    <property type="evidence" value="ECO:0007669"/>
    <property type="project" value="UniProtKB-SubCell"/>
</dbReference>
<dbReference type="Pfam" id="PF00225">
    <property type="entry name" value="Kinesin"/>
    <property type="match status" value="2"/>
</dbReference>
<organism evidence="13 14">
    <name type="scientific">Salmo trutta</name>
    <name type="common">Brown trout</name>
    <dbReference type="NCBI Taxonomy" id="8032"/>
    <lineage>
        <taxon>Eukaryota</taxon>
        <taxon>Metazoa</taxon>
        <taxon>Chordata</taxon>
        <taxon>Craniata</taxon>
        <taxon>Vertebrata</taxon>
        <taxon>Euteleostomi</taxon>
        <taxon>Actinopterygii</taxon>
        <taxon>Neopterygii</taxon>
        <taxon>Teleostei</taxon>
        <taxon>Protacanthopterygii</taxon>
        <taxon>Salmoniformes</taxon>
        <taxon>Salmonidae</taxon>
        <taxon>Salmoninae</taxon>
        <taxon>Salmo</taxon>
    </lineage>
</organism>
<evidence type="ECO:0000256" key="6">
    <source>
        <dbReference type="ARBA" id="ARBA00023054"/>
    </source>
</evidence>
<dbReference type="CDD" id="cd01369">
    <property type="entry name" value="KISc_KHC_KIF5"/>
    <property type="match status" value="1"/>
</dbReference>
<evidence type="ECO:0000256" key="5">
    <source>
        <dbReference type="ARBA" id="ARBA00022840"/>
    </source>
</evidence>
<dbReference type="PROSITE" id="PS50067">
    <property type="entry name" value="KINESIN_MOTOR_2"/>
    <property type="match status" value="1"/>
</dbReference>
<feature type="coiled-coil region" evidence="10">
    <location>
        <begin position="554"/>
        <end position="835"/>
    </location>
</feature>
<dbReference type="GO" id="GO:0003777">
    <property type="term" value="F:microtubule motor activity"/>
    <property type="evidence" value="ECO:0007669"/>
    <property type="project" value="InterPro"/>
</dbReference>
<feature type="binding site" evidence="9">
    <location>
        <begin position="86"/>
        <end position="93"/>
    </location>
    <ligand>
        <name>ATP</name>
        <dbReference type="ChEBI" id="CHEBI:30616"/>
    </ligand>
</feature>
<dbReference type="GO" id="GO:0005524">
    <property type="term" value="F:ATP binding"/>
    <property type="evidence" value="ECO:0007669"/>
    <property type="project" value="UniProtKB-UniRule"/>
</dbReference>
<feature type="region of interest" description="Disordered" evidence="11">
    <location>
        <begin position="839"/>
        <end position="896"/>
    </location>
</feature>
<accession>A0A673YMR4</accession>
<dbReference type="GO" id="GO:0008017">
    <property type="term" value="F:microtubule binding"/>
    <property type="evidence" value="ECO:0007669"/>
    <property type="project" value="InterPro"/>
</dbReference>
<keyword evidence="8" id="KW-0206">Cytoskeleton</keyword>
<dbReference type="InterPro" id="IPR027417">
    <property type="entry name" value="P-loop_NTPase"/>
</dbReference>
<evidence type="ECO:0000256" key="10">
    <source>
        <dbReference type="SAM" id="Coils"/>
    </source>
</evidence>
<feature type="compositionally biased region" description="Gly residues" evidence="11">
    <location>
        <begin position="886"/>
        <end position="896"/>
    </location>
</feature>
<dbReference type="GO" id="GO:0007018">
    <property type="term" value="P:microtubule-based movement"/>
    <property type="evidence" value="ECO:0007669"/>
    <property type="project" value="InterPro"/>
</dbReference>
<evidence type="ECO:0000256" key="11">
    <source>
        <dbReference type="SAM" id="MobiDB-lite"/>
    </source>
</evidence>
<dbReference type="SMART" id="SM00129">
    <property type="entry name" value="KISc"/>
    <property type="match status" value="1"/>
</dbReference>
<keyword evidence="4 9" id="KW-0547">Nucleotide-binding</keyword>
<evidence type="ECO:0000256" key="8">
    <source>
        <dbReference type="ARBA" id="ARBA00023212"/>
    </source>
</evidence>
<keyword evidence="7 9" id="KW-0505">Motor protein</keyword>
<reference evidence="13" key="1">
    <citation type="submission" date="2025-08" db="UniProtKB">
        <authorList>
            <consortium name="Ensembl"/>
        </authorList>
    </citation>
    <scope>IDENTIFICATION</scope>
</reference>
<feature type="coiled-coil region" evidence="10">
    <location>
        <begin position="350"/>
        <end position="447"/>
    </location>
</feature>
<evidence type="ECO:0000256" key="2">
    <source>
        <dbReference type="ARBA" id="ARBA00022490"/>
    </source>
</evidence>
<dbReference type="PANTHER" id="PTHR47968:SF68">
    <property type="entry name" value="KINESIN-LIKE PROTEIN"/>
    <property type="match status" value="1"/>
</dbReference>
<proteinExistence type="inferred from homology"/>
<dbReference type="SUPFAM" id="SSF52540">
    <property type="entry name" value="P-loop containing nucleoside triphosphate hydrolases"/>
    <property type="match status" value="1"/>
</dbReference>
<dbReference type="Proteomes" id="UP000472277">
    <property type="component" value="Chromosome 31"/>
</dbReference>
<evidence type="ECO:0000313" key="13">
    <source>
        <dbReference type="Ensembl" id="ENSSTUP00000035729.1"/>
    </source>
</evidence>
<evidence type="ECO:0000313" key="14">
    <source>
        <dbReference type="Proteomes" id="UP000472277"/>
    </source>
</evidence>
<dbReference type="CDD" id="cd23649">
    <property type="entry name" value="Khc_CBD_cc"/>
    <property type="match status" value="1"/>
</dbReference>
<dbReference type="PRINTS" id="PR00380">
    <property type="entry name" value="KINESINHEAVY"/>
</dbReference>
<comment type="subcellular location">
    <subcellularLocation>
        <location evidence="1">Cytoplasm</location>
        <location evidence="1">Cytoskeleton</location>
    </subcellularLocation>
</comment>
<gene>
    <name evidence="13" type="primary">KIF5B</name>
</gene>
<keyword evidence="3" id="KW-0493">Microtubule</keyword>
<keyword evidence="5 9" id="KW-0067">ATP-binding</keyword>
<dbReference type="GeneTree" id="ENSGT00940000154801"/>
<name>A0A673YMR4_SALTR</name>
<keyword evidence="14" id="KW-1185">Reference proteome</keyword>
<reference evidence="13" key="2">
    <citation type="submission" date="2025-09" db="UniProtKB">
        <authorList>
            <consortium name="Ensembl"/>
        </authorList>
    </citation>
    <scope>IDENTIFICATION</scope>
</reference>
<feature type="domain" description="Kinesin motor" evidence="12">
    <location>
        <begin position="9"/>
        <end position="259"/>
    </location>
</feature>
<dbReference type="InterPro" id="IPR001752">
    <property type="entry name" value="Kinesin_motor_dom"/>
</dbReference>
<keyword evidence="6 10" id="KW-0175">Coiled coil</keyword>
<sequence>MADVPAECTIKVMCRFRPLNSSEVARGDKYIPKFQGEDHVVVGSKPFQFDRVFQPNTTQEQVYNACAQKIVKDVLEGYNGTIFAYGQTSSGKTHTMEGNLHDTDGMGIIPRIVQDIFNYIYSMDENLEFHIKVSYFEIYLDKIRDLLDVSKTNLSVHEDKNRVPYVKVSKCTYKTGAEGAVLDEAKNINKSLSSLGNVISALAEGSGYIPYRDSKMTRILQDSLGGNCRTTIVICASPSAYNESETKSTLMFGQRAKTIKNTVCVNVELTAEQWKKKYEREKEKGKALRNTITWLENELNRWRNGESVPVDEQFDKEKAQAEVLALDNVPNDKPASTPNMPQLRLTDAEKDKCEVELAKLYKQLDDKDDEINQQSQLAEKLKQQMLDQEELLASSRRDHDNLQSELNRLQAENEASKDEVKEVLQALEELAVNYDQKSQEVEDKTKEFEMVSDELNQKSSVLTSIDSELQKLKDMSNHQKKRVSEMMSSLLKDLAEIGIAVGSTEIKQHDGSGLIDEDFTVARLYISKMKSEVKTMVKRSKQLESTQSESNKKMDENDKELAACQLRIQQHEAKIKSLTEYLQNVEQKKRQLEENVDSLNEELVKISAQEKVNAMEKENEIQSANEVKEAVEKQIAGHREAHQKQISSLRDELDKKAHHITELQDLNQKIMLERERLRVEHEKLKSTDQEKSRKLHELTVMQDRREQARQDLKGLEETVAKELQTLHNLRKLFVQDLATRVKKSAEMDSDDTGGSAAQKQKISFLENNLEQLTKVHKQLVRDNADLRCELPKLEKRLRATAERVKALESALKEAKENAARDRKRYQQEVDRIKDAVRAKNMARRGHSAQIAKPIRPGQPPVASPTHPNVNRGGGGFYQNSQAVAIRGGGGMKPDKK</sequence>
<feature type="region of interest" description="Disordered" evidence="11">
    <location>
        <begin position="326"/>
        <end position="348"/>
    </location>
</feature>
<dbReference type="Ensembl" id="ENSSTUT00000037348.1">
    <property type="protein sequence ID" value="ENSSTUP00000035729.1"/>
    <property type="gene ID" value="ENSSTUG00000014939.1"/>
</dbReference>
<dbReference type="PANTHER" id="PTHR47968">
    <property type="entry name" value="CENTROMERE PROTEIN E"/>
    <property type="match status" value="1"/>
</dbReference>
<evidence type="ECO:0000256" key="3">
    <source>
        <dbReference type="ARBA" id="ARBA00022701"/>
    </source>
</evidence>
<evidence type="ECO:0000256" key="9">
    <source>
        <dbReference type="PROSITE-ProRule" id="PRU00283"/>
    </source>
</evidence>
<dbReference type="InterPro" id="IPR027640">
    <property type="entry name" value="Kinesin-like_fam"/>
</dbReference>
<dbReference type="InterPro" id="IPR036961">
    <property type="entry name" value="Kinesin_motor_dom_sf"/>
</dbReference>
<feature type="coiled-coil region" evidence="10">
    <location>
        <begin position="264"/>
        <end position="291"/>
    </location>
</feature>
<dbReference type="InterPro" id="IPR059182">
    <property type="entry name" value="Khc_C"/>
</dbReference>
<dbReference type="Gene3D" id="6.10.250.1590">
    <property type="match status" value="1"/>
</dbReference>